<feature type="chain" id="PRO_5042054484" description="Copper acquisition factor BIM1-like domain-containing protein" evidence="8">
    <location>
        <begin position="20"/>
        <end position="205"/>
    </location>
</feature>
<keyword evidence="5" id="KW-0472">Membrane</keyword>
<evidence type="ECO:0000256" key="2">
    <source>
        <dbReference type="ARBA" id="ARBA00022475"/>
    </source>
</evidence>
<gene>
    <name evidence="10" type="ORF">NP233_g3816</name>
</gene>
<keyword evidence="11" id="KW-1185">Reference proteome</keyword>
<protein>
    <recommendedName>
        <fullName evidence="9">Copper acquisition factor BIM1-like domain-containing protein</fullName>
    </recommendedName>
</protein>
<keyword evidence="2" id="KW-1003">Cell membrane</keyword>
<keyword evidence="7" id="KW-0449">Lipoprotein</keyword>
<evidence type="ECO:0000256" key="7">
    <source>
        <dbReference type="ARBA" id="ARBA00023288"/>
    </source>
</evidence>
<comment type="caution">
    <text evidence="10">The sequence shown here is derived from an EMBL/GenBank/DDBJ whole genome shotgun (WGS) entry which is preliminary data.</text>
</comment>
<evidence type="ECO:0000256" key="4">
    <source>
        <dbReference type="ARBA" id="ARBA00022729"/>
    </source>
</evidence>
<keyword evidence="3" id="KW-0336">GPI-anchor</keyword>
<dbReference type="AlphaFoldDB" id="A0AAD5VVT3"/>
<dbReference type="GO" id="GO:0005886">
    <property type="term" value="C:plasma membrane"/>
    <property type="evidence" value="ECO:0007669"/>
    <property type="project" value="UniProtKB-SubCell"/>
</dbReference>
<evidence type="ECO:0000313" key="10">
    <source>
        <dbReference type="EMBL" id="KAJ3571347.1"/>
    </source>
</evidence>
<evidence type="ECO:0000256" key="6">
    <source>
        <dbReference type="ARBA" id="ARBA00023180"/>
    </source>
</evidence>
<comment type="subcellular location">
    <subcellularLocation>
        <location evidence="1">Cell membrane</location>
        <topology evidence="1">Lipid-anchor</topology>
        <topology evidence="1">GPI-anchor</topology>
    </subcellularLocation>
</comment>
<name>A0AAD5VVT3_9AGAR</name>
<evidence type="ECO:0000256" key="1">
    <source>
        <dbReference type="ARBA" id="ARBA00004609"/>
    </source>
</evidence>
<accession>A0AAD5VVT3</accession>
<dbReference type="CDD" id="cd21176">
    <property type="entry name" value="LPMO_auxiliary-like"/>
    <property type="match status" value="1"/>
</dbReference>
<dbReference type="GO" id="GO:0098552">
    <property type="term" value="C:side of membrane"/>
    <property type="evidence" value="ECO:0007669"/>
    <property type="project" value="UniProtKB-KW"/>
</dbReference>
<evidence type="ECO:0000256" key="8">
    <source>
        <dbReference type="SAM" id="SignalP"/>
    </source>
</evidence>
<evidence type="ECO:0000256" key="5">
    <source>
        <dbReference type="ARBA" id="ARBA00023136"/>
    </source>
</evidence>
<dbReference type="InterPro" id="IPR046530">
    <property type="entry name" value="BIM1-like_dom"/>
</dbReference>
<evidence type="ECO:0000259" key="9">
    <source>
        <dbReference type="Pfam" id="PF20238"/>
    </source>
</evidence>
<evidence type="ECO:0000256" key="3">
    <source>
        <dbReference type="ARBA" id="ARBA00022622"/>
    </source>
</evidence>
<dbReference type="Proteomes" id="UP001213000">
    <property type="component" value="Unassembled WGS sequence"/>
</dbReference>
<reference evidence="10" key="1">
    <citation type="submission" date="2022-07" db="EMBL/GenBank/DDBJ databases">
        <title>Genome Sequence of Leucocoprinus birnbaumii.</title>
        <authorList>
            <person name="Buettner E."/>
        </authorList>
    </citation>
    <scope>NUCLEOTIDE SEQUENCE</scope>
    <source>
        <strain evidence="10">VT141</strain>
    </source>
</reference>
<organism evidence="10 11">
    <name type="scientific">Leucocoprinus birnbaumii</name>
    <dbReference type="NCBI Taxonomy" id="56174"/>
    <lineage>
        <taxon>Eukaryota</taxon>
        <taxon>Fungi</taxon>
        <taxon>Dikarya</taxon>
        <taxon>Basidiomycota</taxon>
        <taxon>Agaricomycotina</taxon>
        <taxon>Agaricomycetes</taxon>
        <taxon>Agaricomycetidae</taxon>
        <taxon>Agaricales</taxon>
        <taxon>Agaricineae</taxon>
        <taxon>Agaricaceae</taxon>
        <taxon>Leucocoprinus</taxon>
    </lineage>
</organism>
<dbReference type="InterPro" id="IPR046936">
    <property type="entry name" value="BIM1-like"/>
</dbReference>
<dbReference type="Pfam" id="PF20238">
    <property type="entry name" value="BIM1-like_dom"/>
    <property type="match status" value="1"/>
</dbReference>
<feature type="signal peptide" evidence="8">
    <location>
        <begin position="1"/>
        <end position="19"/>
    </location>
</feature>
<sequence length="205" mass="21613">MKTILSAFVLLISTVVVNAHFQISFPPPRGRFVEDNEPNFCDGYTNVTTNRTQFPLTGGFITLNSEHPQWSAAFYISNSSNPNSFNDFTQVNSFFQVSGEGGFCIPLNFATSNFTGLQNGENVTIQMLFNGGDGNLFQCADVTLTDNNSSISSVSCSNATQSTNSSSGSGSGSGGSGSGALGLASSFDVKLLGFLALVSLVPCFM</sequence>
<dbReference type="EMBL" id="JANIEX010000190">
    <property type="protein sequence ID" value="KAJ3571347.1"/>
    <property type="molecule type" value="Genomic_DNA"/>
</dbReference>
<evidence type="ECO:0000313" key="11">
    <source>
        <dbReference type="Proteomes" id="UP001213000"/>
    </source>
</evidence>
<feature type="domain" description="Copper acquisition factor BIM1-like" evidence="9">
    <location>
        <begin position="18"/>
        <end position="161"/>
    </location>
</feature>
<keyword evidence="4 8" id="KW-0732">Signal</keyword>
<keyword evidence="6" id="KW-0325">Glycoprotein</keyword>
<dbReference type="PANTHER" id="PTHR34992">
    <property type="entry name" value="HYPHAL ANASTAMOSIS-7 PROTEIN"/>
    <property type="match status" value="1"/>
</dbReference>
<proteinExistence type="predicted"/>